<dbReference type="PANTHER" id="PTHR24083">
    <property type="entry name" value="NUCLEAR HORMONE RECEPTOR"/>
    <property type="match status" value="1"/>
</dbReference>
<evidence type="ECO:0000256" key="9">
    <source>
        <dbReference type="ARBA" id="ARBA00023170"/>
    </source>
</evidence>
<dbReference type="PROSITE" id="PS51843">
    <property type="entry name" value="NR_LBD"/>
    <property type="match status" value="1"/>
</dbReference>
<evidence type="ECO:0000256" key="11">
    <source>
        <dbReference type="RuleBase" id="RU004334"/>
    </source>
</evidence>
<dbReference type="Pfam" id="PF00104">
    <property type="entry name" value="Hormone_recep"/>
    <property type="match status" value="1"/>
</dbReference>
<feature type="domain" description="NR LBD" evidence="13">
    <location>
        <begin position="128"/>
        <end position="394"/>
    </location>
</feature>
<accession>A0A9P1J3F1</accession>
<sequence length="400" mass="46199">MITFGEPSPDTSSYTRQKHKDSIKKFTPVSGELCCVCGDTASGIHYSVAACNGCKTFFRRVVLENRTYSCKNNGDCIIDKSMRCSCRHCRYKKCIVAGMDRAELSMERRRKRKKMNGMADEDIQEIEVKDPLIELLLDKETRYQSLLISSEMKIHTTLHEALNNGQKAFDEAYTKFAKRMDPKYPTNFSFWRAKILSVLAEWAKSFEVFSRLDRDDQKRLFIHTAFSNLVLAEAFHTPEKYTDRVVFPDGLCGFRNVAQTVASDAVANRTFGLTPTVVAVINDILVPIRRMRLTRIEYVLLQAIIFYDPDCLSLTNHATQLIAAKRRRLLDSLQRYLRQQLKDPIEASTRYAEILLRICNVQKVAAFKRETLCTIETFELMQPHPFTMEISRSYPDFSYF</sequence>
<gene>
    <name evidence="14" type="ORF">CAMP_LOCUS18428</name>
</gene>
<evidence type="ECO:0000256" key="8">
    <source>
        <dbReference type="ARBA" id="ARBA00023163"/>
    </source>
</evidence>
<dbReference type="PRINTS" id="PR00398">
    <property type="entry name" value="STRDHORMONER"/>
</dbReference>
<reference evidence="14" key="1">
    <citation type="submission" date="2022-11" db="EMBL/GenBank/DDBJ databases">
        <authorList>
            <person name="Kikuchi T."/>
        </authorList>
    </citation>
    <scope>NUCLEOTIDE SEQUENCE</scope>
    <source>
        <strain evidence="14">PS1010</strain>
    </source>
</reference>
<evidence type="ECO:0000256" key="4">
    <source>
        <dbReference type="ARBA" id="ARBA00022771"/>
    </source>
</evidence>
<dbReference type="PROSITE" id="PS51030">
    <property type="entry name" value="NUCLEAR_REC_DBD_2"/>
    <property type="match status" value="1"/>
</dbReference>
<evidence type="ECO:0000259" key="12">
    <source>
        <dbReference type="PROSITE" id="PS51030"/>
    </source>
</evidence>
<evidence type="ECO:0000256" key="3">
    <source>
        <dbReference type="ARBA" id="ARBA00022723"/>
    </source>
</evidence>
<dbReference type="Proteomes" id="UP001152747">
    <property type="component" value="Unassembled WGS sequence"/>
</dbReference>
<dbReference type="InterPro" id="IPR000536">
    <property type="entry name" value="Nucl_hrmn_rcpt_lig-bd"/>
</dbReference>
<comment type="caution">
    <text evidence="14">The sequence shown here is derived from an EMBL/GenBank/DDBJ whole genome shotgun (WGS) entry which is preliminary data.</text>
</comment>
<evidence type="ECO:0000256" key="2">
    <source>
        <dbReference type="ARBA" id="ARBA00005993"/>
    </source>
</evidence>
<keyword evidence="9 11" id="KW-0675">Receptor</keyword>
<dbReference type="FunFam" id="3.30.50.10:FF:000030">
    <property type="entry name" value="Nuclear Hormone Receptor family"/>
    <property type="match status" value="1"/>
</dbReference>
<dbReference type="GO" id="GO:0005634">
    <property type="term" value="C:nucleus"/>
    <property type="evidence" value="ECO:0007669"/>
    <property type="project" value="UniProtKB-SubCell"/>
</dbReference>
<evidence type="ECO:0000256" key="5">
    <source>
        <dbReference type="ARBA" id="ARBA00022833"/>
    </source>
</evidence>
<keyword evidence="15" id="KW-1185">Reference proteome</keyword>
<dbReference type="InterPro" id="IPR049636">
    <property type="entry name" value="HNF4-like_DBD"/>
</dbReference>
<evidence type="ECO:0000256" key="1">
    <source>
        <dbReference type="ARBA" id="ARBA00004123"/>
    </source>
</evidence>
<dbReference type="InterPro" id="IPR001723">
    <property type="entry name" value="Nuclear_hrmn_rcpt"/>
</dbReference>
<dbReference type="GO" id="GO:0003700">
    <property type="term" value="F:DNA-binding transcription factor activity"/>
    <property type="evidence" value="ECO:0007669"/>
    <property type="project" value="InterPro"/>
</dbReference>
<dbReference type="InterPro" id="IPR050274">
    <property type="entry name" value="Nuclear_hormone_rcpt_NR2"/>
</dbReference>
<keyword evidence="8 11" id="KW-0804">Transcription</keyword>
<evidence type="ECO:0000313" key="15">
    <source>
        <dbReference type="Proteomes" id="UP001152747"/>
    </source>
</evidence>
<dbReference type="InterPro" id="IPR035500">
    <property type="entry name" value="NHR-like_dom_sf"/>
</dbReference>
<evidence type="ECO:0000259" key="13">
    <source>
        <dbReference type="PROSITE" id="PS51843"/>
    </source>
</evidence>
<dbReference type="SMART" id="SM00399">
    <property type="entry name" value="ZnF_C4"/>
    <property type="match status" value="1"/>
</dbReference>
<dbReference type="GO" id="GO:0008270">
    <property type="term" value="F:zinc ion binding"/>
    <property type="evidence" value="ECO:0007669"/>
    <property type="project" value="UniProtKB-KW"/>
</dbReference>
<dbReference type="EMBL" id="CANHGI010000006">
    <property type="protein sequence ID" value="CAI5455791.1"/>
    <property type="molecule type" value="Genomic_DNA"/>
</dbReference>
<proteinExistence type="inferred from homology"/>
<dbReference type="GO" id="GO:0000978">
    <property type="term" value="F:RNA polymerase II cis-regulatory region sequence-specific DNA binding"/>
    <property type="evidence" value="ECO:0007669"/>
    <property type="project" value="InterPro"/>
</dbReference>
<dbReference type="CDD" id="cd06157">
    <property type="entry name" value="NR_LBD"/>
    <property type="match status" value="1"/>
</dbReference>
<dbReference type="InterPro" id="IPR001628">
    <property type="entry name" value="Znf_hrmn_rcpt"/>
</dbReference>
<keyword evidence="6 11" id="KW-0805">Transcription regulation</keyword>
<dbReference type="Pfam" id="PF00105">
    <property type="entry name" value="zf-C4"/>
    <property type="match status" value="1"/>
</dbReference>
<feature type="domain" description="Nuclear receptor" evidence="12">
    <location>
        <begin position="31"/>
        <end position="106"/>
    </location>
</feature>
<keyword evidence="4 11" id="KW-0863">Zinc-finger</keyword>
<keyword evidence="3 11" id="KW-0479">Metal-binding</keyword>
<dbReference type="Gene3D" id="1.10.565.10">
    <property type="entry name" value="Retinoid X Receptor"/>
    <property type="match status" value="1"/>
</dbReference>
<organism evidence="14 15">
    <name type="scientific">Caenorhabditis angaria</name>
    <dbReference type="NCBI Taxonomy" id="860376"/>
    <lineage>
        <taxon>Eukaryota</taxon>
        <taxon>Metazoa</taxon>
        <taxon>Ecdysozoa</taxon>
        <taxon>Nematoda</taxon>
        <taxon>Chromadorea</taxon>
        <taxon>Rhabditida</taxon>
        <taxon>Rhabditina</taxon>
        <taxon>Rhabditomorpha</taxon>
        <taxon>Rhabditoidea</taxon>
        <taxon>Rhabditidae</taxon>
        <taxon>Peloderinae</taxon>
        <taxon>Caenorhabditis</taxon>
    </lineage>
</organism>
<dbReference type="AlphaFoldDB" id="A0A9P1J3F1"/>
<keyword evidence="7 11" id="KW-0238">DNA-binding</keyword>
<evidence type="ECO:0000256" key="7">
    <source>
        <dbReference type="ARBA" id="ARBA00023125"/>
    </source>
</evidence>
<protein>
    <submittedName>
        <fullName evidence="14">Uncharacterized protein</fullName>
    </submittedName>
</protein>
<keyword evidence="10 11" id="KW-0539">Nucleus</keyword>
<dbReference type="PROSITE" id="PS00031">
    <property type="entry name" value="NUCLEAR_REC_DBD_1"/>
    <property type="match status" value="1"/>
</dbReference>
<evidence type="ECO:0000256" key="6">
    <source>
        <dbReference type="ARBA" id="ARBA00023015"/>
    </source>
</evidence>
<keyword evidence="5 11" id="KW-0862">Zinc</keyword>
<evidence type="ECO:0000256" key="10">
    <source>
        <dbReference type="ARBA" id="ARBA00023242"/>
    </source>
</evidence>
<dbReference type="CDD" id="cd06960">
    <property type="entry name" value="NR_DBD_HNF4A"/>
    <property type="match status" value="1"/>
</dbReference>
<dbReference type="SUPFAM" id="SSF48508">
    <property type="entry name" value="Nuclear receptor ligand-binding domain"/>
    <property type="match status" value="1"/>
</dbReference>
<dbReference type="InterPro" id="IPR013088">
    <property type="entry name" value="Znf_NHR/GATA"/>
</dbReference>
<name>A0A9P1J3F1_9PELO</name>
<dbReference type="SMART" id="SM00430">
    <property type="entry name" value="HOLI"/>
    <property type="match status" value="1"/>
</dbReference>
<comment type="similarity">
    <text evidence="2 11">Belongs to the nuclear hormone receptor family.</text>
</comment>
<comment type="subcellular location">
    <subcellularLocation>
        <location evidence="1 11">Nucleus</location>
    </subcellularLocation>
</comment>
<dbReference type="OrthoDB" id="6159439at2759"/>
<evidence type="ECO:0000313" key="14">
    <source>
        <dbReference type="EMBL" id="CAI5455791.1"/>
    </source>
</evidence>
<dbReference type="PRINTS" id="PR00047">
    <property type="entry name" value="STROIDFINGER"/>
</dbReference>
<dbReference type="Gene3D" id="3.30.50.10">
    <property type="entry name" value="Erythroid Transcription Factor GATA-1, subunit A"/>
    <property type="match status" value="1"/>
</dbReference>